<dbReference type="AlphaFoldDB" id="A0A0U3KU56"/>
<evidence type="ECO:0000313" key="1">
    <source>
        <dbReference type="EMBL" id="ALU97857.1"/>
    </source>
</evidence>
<evidence type="ECO:0000313" key="2">
    <source>
        <dbReference type="Proteomes" id="UP000064183"/>
    </source>
</evidence>
<proteinExistence type="predicted"/>
<dbReference type="Proteomes" id="UP000064183">
    <property type="component" value="Chromosome"/>
</dbReference>
<dbReference type="STRING" id="1172567.WQO_33645"/>
<name>A0A0U3KU56_STRGL</name>
<organism evidence="1 2">
    <name type="scientific">Streptomyces globisporus C-1027</name>
    <dbReference type="NCBI Taxonomy" id="1172567"/>
    <lineage>
        <taxon>Bacteria</taxon>
        <taxon>Bacillati</taxon>
        <taxon>Actinomycetota</taxon>
        <taxon>Actinomycetes</taxon>
        <taxon>Kitasatosporales</taxon>
        <taxon>Streptomycetaceae</taxon>
        <taxon>Streptomyces</taxon>
    </lineage>
</organism>
<gene>
    <name evidence="1" type="ORF">WQO_33645</name>
</gene>
<sequence length="87" mass="9573">MPSHSWGWTGPDPDFRSWLVSRQDLTRVVLSSARLIVDQAVGRFCLVSAEADDDAVLDQLRWAVVSDDNWGLIATNAVGWGEVVSVC</sequence>
<dbReference type="EMBL" id="CP013738">
    <property type="protein sequence ID" value="ALU97857.1"/>
    <property type="molecule type" value="Genomic_DNA"/>
</dbReference>
<reference evidence="1 2" key="1">
    <citation type="journal article" date="2012" name="J. Bacteriol.">
        <title>Draft genome sequence of Streptomyces globisporus C-1027, which produces an antitumor antibiotic consisting of a nine-membered enediyne with a chromoprotein.</title>
        <authorList>
            <person name="Wang L."/>
            <person name="Wang S."/>
            <person name="He Q."/>
            <person name="Yu T."/>
            <person name="Li Q."/>
            <person name="Hong B."/>
        </authorList>
    </citation>
    <scope>NUCLEOTIDE SEQUENCE [LARGE SCALE GENOMIC DNA]</scope>
    <source>
        <strain evidence="1 2">C-1027</strain>
    </source>
</reference>
<dbReference type="KEGG" id="sgb:WQO_33645"/>
<accession>A0A0U3KU56</accession>
<protein>
    <submittedName>
        <fullName evidence="1">Uncharacterized protein</fullName>
    </submittedName>
</protein>